<dbReference type="InterPro" id="IPR036249">
    <property type="entry name" value="Thioredoxin-like_sf"/>
</dbReference>
<reference evidence="2" key="1">
    <citation type="submission" date="2016-10" db="EMBL/GenBank/DDBJ databases">
        <authorList>
            <person name="Varghese N."/>
            <person name="Submissions S."/>
        </authorList>
    </citation>
    <scope>NUCLEOTIDE SEQUENCE [LARGE SCALE GENOMIC DNA]</scope>
    <source>
        <strain evidence="2">CGMCC 1.9108</strain>
    </source>
</reference>
<proteinExistence type="predicted"/>
<evidence type="ECO:0000313" key="2">
    <source>
        <dbReference type="Proteomes" id="UP000199628"/>
    </source>
</evidence>
<sequence length="127" mass="13812">MRDVTEAAPVELLVCTTCRRGLPVEDDAQRPGALLHRALCAAELPDGVILKPVECLSNCDQGCSIVLRGGPARWTFVYENLDESDDVATIVEGVTKYLATADGLVPWRERPVHFRKNCAARIPPIGA</sequence>
<dbReference type="RefSeq" id="WP_093027568.1">
    <property type="nucleotide sequence ID" value="NZ_FMZV01000002.1"/>
</dbReference>
<evidence type="ECO:0000313" key="1">
    <source>
        <dbReference type="EMBL" id="SDC37066.1"/>
    </source>
</evidence>
<dbReference type="Pfam" id="PF07845">
    <property type="entry name" value="DUF1636"/>
    <property type="match status" value="1"/>
</dbReference>
<dbReference type="STRING" id="639004.SAMN04488239_102115"/>
<dbReference type="Gene3D" id="3.40.30.10">
    <property type="entry name" value="Glutaredoxin"/>
    <property type="match status" value="1"/>
</dbReference>
<accession>A0A1G6L336</accession>
<dbReference type="AlphaFoldDB" id="A0A1G6L336"/>
<dbReference type="EMBL" id="FMZV01000002">
    <property type="protein sequence ID" value="SDC37066.1"/>
    <property type="molecule type" value="Genomic_DNA"/>
</dbReference>
<organism evidence="1 2">
    <name type="scientific">Ruegeria marina</name>
    <dbReference type="NCBI Taxonomy" id="639004"/>
    <lineage>
        <taxon>Bacteria</taxon>
        <taxon>Pseudomonadati</taxon>
        <taxon>Pseudomonadota</taxon>
        <taxon>Alphaproteobacteria</taxon>
        <taxon>Rhodobacterales</taxon>
        <taxon>Roseobacteraceae</taxon>
        <taxon>Ruegeria</taxon>
    </lineage>
</organism>
<gene>
    <name evidence="1" type="ORF">SAMN04488239_102115</name>
</gene>
<dbReference type="InterPro" id="IPR012863">
    <property type="entry name" value="DUF1636"/>
</dbReference>
<keyword evidence="2" id="KW-1185">Reference proteome</keyword>
<name>A0A1G6L336_9RHOB</name>
<dbReference type="OrthoDB" id="424426at2"/>
<dbReference type="Proteomes" id="UP000199628">
    <property type="component" value="Unassembled WGS sequence"/>
</dbReference>
<protein>
    <submittedName>
        <fullName evidence="1">Predicted metal-binding protein</fullName>
    </submittedName>
</protein>
<dbReference type="SUPFAM" id="SSF52833">
    <property type="entry name" value="Thioredoxin-like"/>
    <property type="match status" value="1"/>
</dbReference>
<dbReference type="CDD" id="cd02980">
    <property type="entry name" value="TRX_Fd_family"/>
    <property type="match status" value="1"/>
</dbReference>